<evidence type="ECO:0000313" key="2">
    <source>
        <dbReference type="EMBL" id="KAK9508101.1"/>
    </source>
</evidence>
<comment type="caution">
    <text evidence="2">The sequence shown here is derived from an EMBL/GenBank/DDBJ whole genome shotgun (WGS) entry which is preliminary data.</text>
</comment>
<dbReference type="InterPro" id="IPR036058">
    <property type="entry name" value="Kazal_dom_sf"/>
</dbReference>
<dbReference type="PROSITE" id="PS51465">
    <property type="entry name" value="KAZAL_2"/>
    <property type="match status" value="1"/>
</dbReference>
<gene>
    <name evidence="2" type="ORF">O3M35_007838</name>
</gene>
<protein>
    <recommendedName>
        <fullName evidence="1">Kazal-like domain-containing protein</fullName>
    </recommendedName>
</protein>
<dbReference type="Pfam" id="PF07648">
    <property type="entry name" value="Kazal_2"/>
    <property type="match status" value="1"/>
</dbReference>
<sequence length="64" mass="7168">MMECNNEKKGMLIIQCNTDLSVRRFGSSCTAKCNHIKRYVCGSNGVTYENPCMFKCAQALNPSK</sequence>
<dbReference type="CDD" id="cd00104">
    <property type="entry name" value="KAZAL_FS"/>
    <property type="match status" value="1"/>
</dbReference>
<evidence type="ECO:0000313" key="3">
    <source>
        <dbReference type="Proteomes" id="UP001461498"/>
    </source>
</evidence>
<dbReference type="Proteomes" id="UP001461498">
    <property type="component" value="Unassembled WGS sequence"/>
</dbReference>
<accession>A0AAW1DAP8</accession>
<dbReference type="SUPFAM" id="SSF100895">
    <property type="entry name" value="Kazal-type serine protease inhibitors"/>
    <property type="match status" value="1"/>
</dbReference>
<proteinExistence type="predicted"/>
<dbReference type="PROSITE" id="PS00282">
    <property type="entry name" value="KAZAL_1"/>
    <property type="match status" value="1"/>
</dbReference>
<name>A0AAW1DAP8_9HEMI</name>
<dbReference type="EMBL" id="JAPXFL010000004">
    <property type="protein sequence ID" value="KAK9508101.1"/>
    <property type="molecule type" value="Genomic_DNA"/>
</dbReference>
<dbReference type="Gene3D" id="3.30.60.30">
    <property type="match status" value="1"/>
</dbReference>
<reference evidence="2 3" key="1">
    <citation type="submission" date="2022-12" db="EMBL/GenBank/DDBJ databases">
        <title>Chromosome-level genome assembly of true bugs.</title>
        <authorList>
            <person name="Ma L."/>
            <person name="Li H."/>
        </authorList>
    </citation>
    <scope>NUCLEOTIDE SEQUENCE [LARGE SCALE GENOMIC DNA]</scope>
    <source>
        <strain evidence="2">Lab_2022b</strain>
    </source>
</reference>
<keyword evidence="3" id="KW-1185">Reference proteome</keyword>
<organism evidence="2 3">
    <name type="scientific">Rhynocoris fuscipes</name>
    <dbReference type="NCBI Taxonomy" id="488301"/>
    <lineage>
        <taxon>Eukaryota</taxon>
        <taxon>Metazoa</taxon>
        <taxon>Ecdysozoa</taxon>
        <taxon>Arthropoda</taxon>
        <taxon>Hexapoda</taxon>
        <taxon>Insecta</taxon>
        <taxon>Pterygota</taxon>
        <taxon>Neoptera</taxon>
        <taxon>Paraneoptera</taxon>
        <taxon>Hemiptera</taxon>
        <taxon>Heteroptera</taxon>
        <taxon>Panheteroptera</taxon>
        <taxon>Cimicomorpha</taxon>
        <taxon>Reduviidae</taxon>
        <taxon>Harpactorinae</taxon>
        <taxon>Harpactorini</taxon>
        <taxon>Rhynocoris</taxon>
    </lineage>
</organism>
<dbReference type="InterPro" id="IPR002350">
    <property type="entry name" value="Kazal_dom"/>
</dbReference>
<feature type="domain" description="Kazal-like" evidence="1">
    <location>
        <begin position="23"/>
        <end position="64"/>
    </location>
</feature>
<dbReference type="AlphaFoldDB" id="A0AAW1DAP8"/>
<evidence type="ECO:0000259" key="1">
    <source>
        <dbReference type="PROSITE" id="PS51465"/>
    </source>
</evidence>